<dbReference type="CDD" id="cd06561">
    <property type="entry name" value="AlkD_like"/>
    <property type="match status" value="1"/>
</dbReference>
<evidence type="ECO:0000313" key="2">
    <source>
        <dbReference type="Proteomes" id="UP001156694"/>
    </source>
</evidence>
<dbReference type="Gene3D" id="1.25.10.90">
    <property type="match status" value="1"/>
</dbReference>
<dbReference type="InterPro" id="IPR014825">
    <property type="entry name" value="DNA_alkylation"/>
</dbReference>
<dbReference type="RefSeq" id="WP_284376767.1">
    <property type="nucleotide sequence ID" value="NZ_BSNN01000002.1"/>
</dbReference>
<reference evidence="2" key="1">
    <citation type="journal article" date="2019" name="Int. J. Syst. Evol. Microbiol.">
        <title>The Global Catalogue of Microorganisms (GCM) 10K type strain sequencing project: providing services to taxonomists for standard genome sequencing and annotation.</title>
        <authorList>
            <consortium name="The Broad Institute Genomics Platform"/>
            <consortium name="The Broad Institute Genome Sequencing Center for Infectious Disease"/>
            <person name="Wu L."/>
            <person name="Ma J."/>
        </authorList>
    </citation>
    <scope>NUCLEOTIDE SEQUENCE [LARGE SCALE GENOMIC DNA]</scope>
    <source>
        <strain evidence="2">NBRC 110140</strain>
    </source>
</reference>
<dbReference type="InterPro" id="IPR016024">
    <property type="entry name" value="ARM-type_fold"/>
</dbReference>
<sequence length="225" mass="25090">MITLNTALEQLSALANPARAQKQAKQNKIERPYLGVTNPEIDVLYKQWRADVDGADRLTLAAGLWDSNIFEARIAAAKLLTQARISPDAAVWDTLISWIDDLDGWAIGEQVMGALARRFMAVPDRFEILENWAEVDSPWHRAATLMITQPLTKLNNPKQAEQAQRDAILGMAGQLVGDHNTFVQRALADWLRTLGKHAPNQTQAFLDEFSAQMNPLTLAEANKHL</sequence>
<comment type="caution">
    <text evidence="1">The sequence shown here is derived from an EMBL/GenBank/DDBJ whole genome shotgun (WGS) entry which is preliminary data.</text>
</comment>
<dbReference type="PANTHER" id="PTHR34070">
    <property type="entry name" value="ARMADILLO-TYPE FOLD"/>
    <property type="match status" value="1"/>
</dbReference>
<dbReference type="Pfam" id="PF08713">
    <property type="entry name" value="DNA_alkylation"/>
    <property type="match status" value="1"/>
</dbReference>
<evidence type="ECO:0000313" key="1">
    <source>
        <dbReference type="EMBL" id="GLQ34794.1"/>
    </source>
</evidence>
<dbReference type="PANTHER" id="PTHR34070:SF1">
    <property type="entry name" value="DNA ALKYLATION REPAIR PROTEIN"/>
    <property type="match status" value="1"/>
</dbReference>
<proteinExistence type="predicted"/>
<keyword evidence="2" id="KW-1185">Reference proteome</keyword>
<dbReference type="SUPFAM" id="SSF48371">
    <property type="entry name" value="ARM repeat"/>
    <property type="match status" value="1"/>
</dbReference>
<dbReference type="Proteomes" id="UP001156694">
    <property type="component" value="Unassembled WGS sequence"/>
</dbReference>
<name>A0ABQ5VTY6_9RHOB</name>
<protein>
    <submittedName>
        <fullName evidence="1">DNA alkylation repair protein</fullName>
    </submittedName>
</protein>
<dbReference type="EMBL" id="BSNN01000002">
    <property type="protein sequence ID" value="GLQ34794.1"/>
    <property type="molecule type" value="Genomic_DNA"/>
</dbReference>
<organism evidence="1 2">
    <name type="scientific">Amylibacter marinus</name>
    <dbReference type="NCBI Taxonomy" id="1475483"/>
    <lineage>
        <taxon>Bacteria</taxon>
        <taxon>Pseudomonadati</taxon>
        <taxon>Pseudomonadota</taxon>
        <taxon>Alphaproteobacteria</taxon>
        <taxon>Rhodobacterales</taxon>
        <taxon>Paracoccaceae</taxon>
        <taxon>Amylibacter</taxon>
    </lineage>
</organism>
<accession>A0ABQ5VTY6</accession>
<gene>
    <name evidence="1" type="ORF">GCM10007939_10770</name>
</gene>